<comment type="caution">
    <text evidence="7">Lacks conserved residue(s) required for the propagation of feature annotation.</text>
</comment>
<evidence type="ECO:0000256" key="7">
    <source>
        <dbReference type="PROSITE-ProRule" id="PRU01026"/>
    </source>
</evidence>
<feature type="binding site" evidence="7">
    <location>
        <position position="103"/>
    </location>
    <ligand>
        <name>S-adenosyl-L-methionine</name>
        <dbReference type="ChEBI" id="CHEBI:59789"/>
    </ligand>
</feature>
<feature type="binding site" evidence="7">
    <location>
        <position position="23"/>
    </location>
    <ligand>
        <name>S-adenosyl-L-methionine</name>
        <dbReference type="ChEBI" id="CHEBI:59789"/>
    </ligand>
</feature>
<dbReference type="EC" id="2.1.1.-" evidence="8"/>
<evidence type="ECO:0000256" key="2">
    <source>
        <dbReference type="ARBA" id="ARBA00022603"/>
    </source>
</evidence>
<dbReference type="HOGENOM" id="CLU_034228_0_0_1"/>
<comment type="function">
    <text evidence="6">Mitochondrial transcription factor that confers selective promoter recognition on the core subunit of the yeast mitochondrial RNA polymerase. Interacts with DNA in a non-specific manner.</text>
</comment>
<dbReference type="Gene3D" id="1.10.8.100">
    <property type="entry name" value="Ribosomal RNA adenine dimethylase-like, domain 2"/>
    <property type="match status" value="1"/>
</dbReference>
<evidence type="ECO:0000313" key="10">
    <source>
        <dbReference type="Proteomes" id="UP000005220"/>
    </source>
</evidence>
<dbReference type="KEGG" id="kaf:KAFR_0B03390"/>
<dbReference type="AlphaFoldDB" id="H2AQI6"/>
<keyword evidence="10" id="KW-1185">Reference proteome</keyword>
<feature type="binding site" evidence="7">
    <location>
        <position position="139"/>
    </location>
    <ligand>
        <name>S-adenosyl-L-methionine</name>
        <dbReference type="ChEBI" id="CHEBI:59789"/>
    </ligand>
</feature>
<dbReference type="InterPro" id="IPR001737">
    <property type="entry name" value="KsgA/Erm"/>
</dbReference>
<evidence type="ECO:0000256" key="5">
    <source>
        <dbReference type="ARBA" id="ARBA00022884"/>
    </source>
</evidence>
<keyword evidence="4 7" id="KW-0949">S-adenosyl-L-methionine</keyword>
<dbReference type="eggNOG" id="ENOG502QY7G">
    <property type="taxonomic scope" value="Eukaryota"/>
</dbReference>
<dbReference type="GO" id="GO:0000179">
    <property type="term" value="F:rRNA (adenine-N6,N6-)-dimethyltransferase activity"/>
    <property type="evidence" value="ECO:0007669"/>
    <property type="project" value="UniProtKB-UniRule"/>
</dbReference>
<organism evidence="9 10">
    <name type="scientific">Kazachstania africana (strain ATCC 22294 / BCRC 22015 / CBS 2517 / CECT 1963 / NBRC 1671 / NRRL Y-8276)</name>
    <name type="common">Yeast</name>
    <name type="synonym">Kluyveromyces africanus</name>
    <dbReference type="NCBI Taxonomy" id="1071382"/>
    <lineage>
        <taxon>Eukaryota</taxon>
        <taxon>Fungi</taxon>
        <taxon>Dikarya</taxon>
        <taxon>Ascomycota</taxon>
        <taxon>Saccharomycotina</taxon>
        <taxon>Saccharomycetes</taxon>
        <taxon>Saccharomycetales</taxon>
        <taxon>Saccharomycetaceae</taxon>
        <taxon>Kazachstania</taxon>
    </lineage>
</organism>
<comment type="subcellular location">
    <subcellularLocation>
        <location evidence="1">Mitochondrion</location>
    </subcellularLocation>
</comment>
<comment type="similarity">
    <text evidence="7 8">Belongs to the class I-like SAM-binding methyltransferase superfamily. rRNA adenine N(6)-methyltransferase family.</text>
</comment>
<dbReference type="STRING" id="1071382.H2AQI6"/>
<evidence type="ECO:0000256" key="3">
    <source>
        <dbReference type="ARBA" id="ARBA00022679"/>
    </source>
</evidence>
<reference evidence="9 10" key="1">
    <citation type="journal article" date="2011" name="Proc. Natl. Acad. Sci. U.S.A.">
        <title>Evolutionary erosion of yeast sex chromosomes by mating-type switching accidents.</title>
        <authorList>
            <person name="Gordon J.L."/>
            <person name="Armisen D."/>
            <person name="Proux-Wera E."/>
            <person name="Oheigeartaigh S.S."/>
            <person name="Byrne K.P."/>
            <person name="Wolfe K.H."/>
        </authorList>
    </citation>
    <scope>NUCLEOTIDE SEQUENCE [LARGE SCALE GENOMIC DNA]</scope>
    <source>
        <strain evidence="10">ATCC 22294 / BCRC 22015 / CBS 2517 / CECT 1963 / NBRC 1671 / NRRL Y-8276</strain>
    </source>
</reference>
<dbReference type="Pfam" id="PF00398">
    <property type="entry name" value="RrnaAD"/>
    <property type="match status" value="1"/>
</dbReference>
<dbReference type="SUPFAM" id="SSF53335">
    <property type="entry name" value="S-adenosyl-L-methionine-dependent methyltransferases"/>
    <property type="match status" value="1"/>
</dbReference>
<dbReference type="OrthoDB" id="16079at2759"/>
<keyword evidence="5 7" id="KW-0694">RNA-binding</keyword>
<dbReference type="GO" id="GO:0005759">
    <property type="term" value="C:mitochondrial matrix"/>
    <property type="evidence" value="ECO:0007669"/>
    <property type="project" value="EnsemblFungi"/>
</dbReference>
<proteinExistence type="inferred from homology"/>
<dbReference type="InterPro" id="IPR023165">
    <property type="entry name" value="rRNA_Ade_diMease-like_C"/>
</dbReference>
<dbReference type="InParanoid" id="H2AQI6"/>
<feature type="binding site" evidence="7">
    <location>
        <position position="77"/>
    </location>
    <ligand>
        <name>S-adenosyl-L-methionine</name>
        <dbReference type="ChEBI" id="CHEBI:59789"/>
    </ligand>
</feature>
<dbReference type="EMBL" id="HE650822">
    <property type="protein sequence ID" value="CCF56636.1"/>
    <property type="molecule type" value="Genomic_DNA"/>
</dbReference>
<dbReference type="GO" id="GO:0006391">
    <property type="term" value="P:transcription initiation at mitochondrial promoter"/>
    <property type="evidence" value="ECO:0007669"/>
    <property type="project" value="EnsemblFungi"/>
</dbReference>
<evidence type="ECO:0000256" key="8">
    <source>
        <dbReference type="RuleBase" id="RU362106"/>
    </source>
</evidence>
<dbReference type="GO" id="GO:0034245">
    <property type="term" value="C:mitochondrial DNA-directed RNA polymerase complex"/>
    <property type="evidence" value="ECO:0007669"/>
    <property type="project" value="EnsemblFungi"/>
</dbReference>
<dbReference type="RefSeq" id="XP_003955771.1">
    <property type="nucleotide sequence ID" value="XM_003955722.1"/>
</dbReference>
<gene>
    <name evidence="9" type="primary">KAFR0B03390</name>
    <name evidence="9" type="ORF">KAFR_0B03390</name>
</gene>
<dbReference type="GO" id="GO:0032786">
    <property type="term" value="P:positive regulation of DNA-templated transcription, elongation"/>
    <property type="evidence" value="ECO:0007669"/>
    <property type="project" value="EnsemblFungi"/>
</dbReference>
<dbReference type="FunCoup" id="H2AQI6">
    <property type="interactions" value="35"/>
</dbReference>
<evidence type="ECO:0000256" key="1">
    <source>
        <dbReference type="ARBA" id="ARBA00004173"/>
    </source>
</evidence>
<dbReference type="GO" id="GO:0034246">
    <property type="term" value="F:mitochondrial transcription factor activity"/>
    <property type="evidence" value="ECO:0007669"/>
    <property type="project" value="EnsemblFungi"/>
</dbReference>
<keyword evidence="8" id="KW-0698">rRNA processing</keyword>
<evidence type="ECO:0000313" key="9">
    <source>
        <dbReference type="EMBL" id="CCF56636.1"/>
    </source>
</evidence>
<dbReference type="GO" id="GO:0005758">
    <property type="term" value="C:mitochondrial intermembrane space"/>
    <property type="evidence" value="ECO:0007669"/>
    <property type="project" value="EnsemblFungi"/>
</dbReference>
<dbReference type="Gene3D" id="3.40.50.150">
    <property type="entry name" value="Vaccinia Virus protein VP39"/>
    <property type="match status" value="1"/>
</dbReference>
<protein>
    <recommendedName>
        <fullName evidence="8">rRNA adenine N(6)-methyltransferase</fullName>
        <ecNumber evidence="8">2.1.1.-</ecNumber>
    </recommendedName>
</protein>
<dbReference type="InterPro" id="IPR029063">
    <property type="entry name" value="SAM-dependent_MTases_sf"/>
</dbReference>
<keyword evidence="3 7" id="KW-0808">Transferase</keyword>
<dbReference type="Proteomes" id="UP000005220">
    <property type="component" value="Chromosome 2"/>
</dbReference>
<dbReference type="PANTHER" id="PTHR11727:SF17">
    <property type="entry name" value="DIMETHYLADENOSINE TRANSFERASE 1, MITOCHONDRIAL"/>
    <property type="match status" value="1"/>
</dbReference>
<keyword evidence="2 7" id="KW-0489">Methyltransferase</keyword>
<dbReference type="GeneID" id="13883096"/>
<sequence>MSLKPSTIAGFPRIKYFYHSRYLVNPKIYDKIFDRLDLKKTYGDCKRLKVLDLYPGPLTQSIVFNKRYNPQQHVLMESRPSFVEHIRSTLKEDNSAFQLSELDPYDWKSYIKIMEETEQFVPATQNRNYIHDKFFVMANVTEKKHEGLLMQWFNCLGVGNWIQKYGRVKMLVWMPTSTAAKLLAKPSTKLRAKCSVVCEAYSISNLIALSNVQDFKQFDKDTLEKSSPVVLEEHDIVPESGASIALMEIDPLEHNIACDEWDYVTKHLMILKKTPFNDAVESLGHGARDYFRGKIANEAFMKRHPITFTAEEFKYLTSIFSNWPFKPDIYLDFFDYRQEESVM</sequence>
<accession>H2AQI6</accession>
<evidence type="ECO:0000256" key="4">
    <source>
        <dbReference type="ARBA" id="ARBA00022691"/>
    </source>
</evidence>
<dbReference type="PANTHER" id="PTHR11727">
    <property type="entry name" value="DIMETHYLADENOSINE TRANSFERASE"/>
    <property type="match status" value="1"/>
</dbReference>
<dbReference type="GO" id="GO:0003723">
    <property type="term" value="F:RNA binding"/>
    <property type="evidence" value="ECO:0007669"/>
    <property type="project" value="UniProtKB-UniRule"/>
</dbReference>
<name>H2AQI6_KAZAF</name>
<dbReference type="PROSITE" id="PS51689">
    <property type="entry name" value="SAM_RNA_A_N6_MT"/>
    <property type="match status" value="1"/>
</dbReference>
<evidence type="ECO:0000256" key="6">
    <source>
        <dbReference type="ARBA" id="ARBA00024915"/>
    </source>
</evidence>